<feature type="transmembrane region" description="Helical" evidence="10">
    <location>
        <begin position="382"/>
        <end position="406"/>
    </location>
</feature>
<dbReference type="InterPro" id="IPR017981">
    <property type="entry name" value="GPCR_2-like_7TM"/>
</dbReference>
<feature type="disulfide bond" evidence="9">
    <location>
        <begin position="80"/>
        <end position="118"/>
    </location>
</feature>
<dbReference type="Pfam" id="PF01534">
    <property type="entry name" value="Frizzled"/>
    <property type="match status" value="1"/>
</dbReference>
<evidence type="ECO:0000256" key="6">
    <source>
        <dbReference type="ARBA" id="ARBA00023136"/>
    </source>
</evidence>
<dbReference type="GO" id="GO:0060070">
    <property type="term" value="P:canonical Wnt signaling pathway"/>
    <property type="evidence" value="ECO:0007669"/>
    <property type="project" value="TreeGrafter"/>
</dbReference>
<dbReference type="SUPFAM" id="SSF63501">
    <property type="entry name" value="Frizzled cysteine-rich domain"/>
    <property type="match status" value="1"/>
</dbReference>
<dbReference type="InterPro" id="IPR000539">
    <property type="entry name" value="Frizzled/Smoothened_7TM"/>
</dbReference>
<evidence type="ECO:0000256" key="10">
    <source>
        <dbReference type="SAM" id="Phobius"/>
    </source>
</evidence>
<evidence type="ECO:0000256" key="7">
    <source>
        <dbReference type="ARBA" id="ARBA00023157"/>
    </source>
</evidence>
<evidence type="ECO:0000256" key="11">
    <source>
        <dbReference type="SAM" id="SignalP"/>
    </source>
</evidence>
<evidence type="ECO:0000259" key="12">
    <source>
        <dbReference type="PROSITE" id="PS50038"/>
    </source>
</evidence>
<dbReference type="GO" id="GO:0017147">
    <property type="term" value="F:Wnt-protein binding"/>
    <property type="evidence" value="ECO:0007669"/>
    <property type="project" value="TreeGrafter"/>
</dbReference>
<accession>A0A6A4W0L2</accession>
<protein>
    <submittedName>
        <fullName evidence="14">Frizzled-5</fullName>
    </submittedName>
</protein>
<feature type="signal peptide" evidence="11">
    <location>
        <begin position="1"/>
        <end position="28"/>
    </location>
</feature>
<reference evidence="14 15" key="1">
    <citation type="submission" date="2019-07" db="EMBL/GenBank/DDBJ databases">
        <title>Draft genome assembly of a fouling barnacle, Amphibalanus amphitrite (Darwin, 1854): The first reference genome for Thecostraca.</title>
        <authorList>
            <person name="Kim W."/>
        </authorList>
    </citation>
    <scope>NUCLEOTIDE SEQUENCE [LARGE SCALE GENOMIC DNA]</scope>
    <source>
        <strain evidence="14">SNU_AA5</strain>
        <tissue evidence="14">Soma without cirri and trophi</tissue>
    </source>
</reference>
<dbReference type="InterPro" id="IPR036790">
    <property type="entry name" value="Frizzled_dom_sf"/>
</dbReference>
<keyword evidence="15" id="KW-1185">Reference proteome</keyword>
<comment type="subcellular location">
    <subcellularLocation>
        <location evidence="1">Membrane</location>
        <topology evidence="1">Multi-pass membrane protein</topology>
    </subcellularLocation>
</comment>
<feature type="disulfide bond" evidence="9">
    <location>
        <begin position="107"/>
        <end position="148"/>
    </location>
</feature>
<dbReference type="Gene3D" id="1.10.2000.10">
    <property type="entry name" value="Frizzled cysteine-rich domain"/>
    <property type="match status" value="1"/>
</dbReference>
<comment type="similarity">
    <text evidence="2">Belongs to the G-protein coupled receptor Fz/Smo family.</text>
</comment>
<evidence type="ECO:0000313" key="14">
    <source>
        <dbReference type="EMBL" id="KAF0301547.1"/>
    </source>
</evidence>
<evidence type="ECO:0000259" key="13">
    <source>
        <dbReference type="PROSITE" id="PS50261"/>
    </source>
</evidence>
<dbReference type="PRINTS" id="PR00489">
    <property type="entry name" value="FRIZZLED"/>
</dbReference>
<evidence type="ECO:0000256" key="1">
    <source>
        <dbReference type="ARBA" id="ARBA00004141"/>
    </source>
</evidence>
<dbReference type="PROSITE" id="PS50038">
    <property type="entry name" value="FZ"/>
    <property type="match status" value="1"/>
</dbReference>
<dbReference type="EMBL" id="VIIS01001154">
    <property type="protein sequence ID" value="KAF0301547.1"/>
    <property type="molecule type" value="Genomic_DNA"/>
</dbReference>
<feature type="transmembrane region" description="Helical" evidence="10">
    <location>
        <begin position="249"/>
        <end position="269"/>
    </location>
</feature>
<dbReference type="SMART" id="SM01330">
    <property type="entry name" value="Frizzled"/>
    <property type="match status" value="1"/>
</dbReference>
<dbReference type="AlphaFoldDB" id="A0A6A4W0L2"/>
<feature type="domain" description="G-protein coupled receptors family 2 profile 2" evidence="13">
    <location>
        <begin position="213"/>
        <end position="531"/>
    </location>
</feature>
<keyword evidence="7 9" id="KW-1015">Disulfide bond</keyword>
<evidence type="ECO:0000256" key="8">
    <source>
        <dbReference type="ARBA" id="ARBA00023170"/>
    </source>
</evidence>
<dbReference type="InterPro" id="IPR020067">
    <property type="entry name" value="Frizzled_dom"/>
</dbReference>
<feature type="transmembrane region" description="Helical" evidence="10">
    <location>
        <begin position="426"/>
        <end position="450"/>
    </location>
</feature>
<proteinExistence type="inferred from homology"/>
<dbReference type="OrthoDB" id="10053709at2759"/>
<gene>
    <name evidence="14" type="primary">fzd5_1</name>
    <name evidence="14" type="ORF">FJT64_026202</name>
</gene>
<dbReference type="PANTHER" id="PTHR11309">
    <property type="entry name" value="FRIZZLED"/>
    <property type="match status" value="1"/>
</dbReference>
<dbReference type="PANTHER" id="PTHR11309:SF126">
    <property type="entry name" value="FRIZZLED-2"/>
    <property type="match status" value="1"/>
</dbReference>
<evidence type="ECO:0000256" key="4">
    <source>
        <dbReference type="ARBA" id="ARBA00022692"/>
    </source>
</evidence>
<feature type="disulfide bond" evidence="9">
    <location>
        <begin position="43"/>
        <end position="89"/>
    </location>
</feature>
<dbReference type="PROSITE" id="PS50261">
    <property type="entry name" value="G_PROTEIN_RECEP_F2_4"/>
    <property type="match status" value="1"/>
</dbReference>
<comment type="caution">
    <text evidence="14">The sequence shown here is derived from an EMBL/GenBank/DDBJ whole genome shotgun (WGS) entry which is preliminary data.</text>
</comment>
<dbReference type="Pfam" id="PF01392">
    <property type="entry name" value="Fz"/>
    <property type="match status" value="1"/>
</dbReference>
<keyword evidence="4 10" id="KW-0812">Transmembrane</keyword>
<keyword evidence="6 10" id="KW-0472">Membrane</keyword>
<evidence type="ECO:0000256" key="3">
    <source>
        <dbReference type="ARBA" id="ARBA00022473"/>
    </source>
</evidence>
<feature type="domain" description="FZ" evidence="12">
    <location>
        <begin position="30"/>
        <end position="151"/>
    </location>
</feature>
<dbReference type="Gene3D" id="1.20.1070.10">
    <property type="entry name" value="Rhodopsin 7-helix transmembrane proteins"/>
    <property type="match status" value="1"/>
</dbReference>
<dbReference type="InterPro" id="IPR015526">
    <property type="entry name" value="Frizzled/SFRP"/>
</dbReference>
<keyword evidence="8" id="KW-0675">Receptor</keyword>
<dbReference type="GO" id="GO:0042813">
    <property type="term" value="F:Wnt receptor activity"/>
    <property type="evidence" value="ECO:0007669"/>
    <property type="project" value="TreeGrafter"/>
</dbReference>
<keyword evidence="11" id="KW-0732">Signal</keyword>
<dbReference type="GO" id="GO:0005886">
    <property type="term" value="C:plasma membrane"/>
    <property type="evidence" value="ECO:0007669"/>
    <property type="project" value="TreeGrafter"/>
</dbReference>
<organism evidence="14 15">
    <name type="scientific">Amphibalanus amphitrite</name>
    <name type="common">Striped barnacle</name>
    <name type="synonym">Balanus amphitrite</name>
    <dbReference type="NCBI Taxonomy" id="1232801"/>
    <lineage>
        <taxon>Eukaryota</taxon>
        <taxon>Metazoa</taxon>
        <taxon>Ecdysozoa</taxon>
        <taxon>Arthropoda</taxon>
        <taxon>Crustacea</taxon>
        <taxon>Multicrustacea</taxon>
        <taxon>Cirripedia</taxon>
        <taxon>Thoracica</taxon>
        <taxon>Thoracicalcarea</taxon>
        <taxon>Balanomorpha</taxon>
        <taxon>Balanoidea</taxon>
        <taxon>Balanidae</taxon>
        <taxon>Amphibalaninae</taxon>
        <taxon>Amphibalanus</taxon>
    </lineage>
</organism>
<evidence type="ECO:0000313" key="15">
    <source>
        <dbReference type="Proteomes" id="UP000440578"/>
    </source>
</evidence>
<feature type="disulfide bond" evidence="9">
    <location>
        <begin position="111"/>
        <end position="135"/>
    </location>
</feature>
<feature type="disulfide bond" evidence="9">
    <location>
        <begin position="35"/>
        <end position="96"/>
    </location>
</feature>
<sequence length="531" mass="57941">MQKTAFPASPQLFLSLLLLLILPSPLLGQSPEFQCQEISIAMCRNIGYNVTLMPNQFHHDTQEEAGLEVHQYWPLVGVGCSRDLQFFLCATYVPICLPGLGRTLPVCRELCLRARAGCEPLMRGVRMSWPDRLHCDRLPRYGDTDRLCMDNRNGELPGPPEQERCACRCRPPRVVSISPNHRLYNRSVAVGGVPHCALPCQPALFTDEQHQLTERWLQVWASLCALSSLLTVGTFLLERGRFPYPQRPVVFMAGCYLLVAVGYLVRAFAGREMTACQEGLLRQDAGGELGSSVLCTAVFVLIYFFGMASAAWWVVLALTWFLAAGLKWGNEVIAGYSPYFHLAGWVPPAALAIAALASDAVDGDPLTGVCYVGGHSLAHQRWFVLAPLAAGLLLGMSFLLAGFVALCRVRGVLKQHRGAQDRLERLMMRIGVFSVLYTVPAALVIASLVYEQYRRSDWESALVCPCRKAPVVPTAVPVPGTALTAAAAAAAIAAAAEKSSPGADESTGYEDIPSYELLLLRFIMSLAVGVT</sequence>
<keyword evidence="5 10" id="KW-1133">Transmembrane helix</keyword>
<dbReference type="GO" id="GO:0035567">
    <property type="term" value="P:non-canonical Wnt signaling pathway"/>
    <property type="evidence" value="ECO:0007669"/>
    <property type="project" value="TreeGrafter"/>
</dbReference>
<evidence type="ECO:0000256" key="9">
    <source>
        <dbReference type="PROSITE-ProRule" id="PRU00090"/>
    </source>
</evidence>
<evidence type="ECO:0000256" key="5">
    <source>
        <dbReference type="ARBA" id="ARBA00022989"/>
    </source>
</evidence>
<feature type="transmembrane region" description="Helical" evidence="10">
    <location>
        <begin position="216"/>
        <end position="237"/>
    </location>
</feature>
<keyword evidence="3" id="KW-0217">Developmental protein</keyword>
<dbReference type="SMART" id="SM00063">
    <property type="entry name" value="FRI"/>
    <property type="match status" value="1"/>
</dbReference>
<evidence type="ECO:0000256" key="2">
    <source>
        <dbReference type="ARBA" id="ARBA00008077"/>
    </source>
</evidence>
<name>A0A6A4W0L2_AMPAM</name>
<dbReference type="Proteomes" id="UP000440578">
    <property type="component" value="Unassembled WGS sequence"/>
</dbReference>
<feature type="chain" id="PRO_5025559875" evidence="11">
    <location>
        <begin position="29"/>
        <end position="531"/>
    </location>
</feature>
<feature type="transmembrane region" description="Helical" evidence="10">
    <location>
        <begin position="289"/>
        <end position="318"/>
    </location>
</feature>